<reference evidence="1" key="2">
    <citation type="journal article" date="2021" name="PeerJ">
        <title>Extensive microbial diversity within the chicken gut microbiome revealed by metagenomics and culture.</title>
        <authorList>
            <person name="Gilroy R."/>
            <person name="Ravi A."/>
            <person name="Getino M."/>
            <person name="Pursley I."/>
            <person name="Horton D.L."/>
            <person name="Alikhan N.F."/>
            <person name="Baker D."/>
            <person name="Gharbi K."/>
            <person name="Hall N."/>
            <person name="Watson M."/>
            <person name="Adriaenssens E.M."/>
            <person name="Foster-Nyarko E."/>
            <person name="Jarju S."/>
            <person name="Secka A."/>
            <person name="Antonio M."/>
            <person name="Oren A."/>
            <person name="Chaudhuri R.R."/>
            <person name="La Ragione R."/>
            <person name="Hildebrand F."/>
            <person name="Pallen M.J."/>
        </authorList>
    </citation>
    <scope>NUCLEOTIDE SEQUENCE</scope>
    <source>
        <strain evidence="1">CHK195-4489</strain>
    </source>
</reference>
<dbReference type="AlphaFoldDB" id="A0A9D1LAP6"/>
<evidence type="ECO:0000313" key="1">
    <source>
        <dbReference type="EMBL" id="HIU30365.1"/>
    </source>
</evidence>
<comment type="caution">
    <text evidence="1">The sequence shown here is derived from an EMBL/GenBank/DDBJ whole genome shotgun (WGS) entry which is preliminary data.</text>
</comment>
<sequence length="138" mass="16161">MKIIPFLGAEHANVLVMLCYEDISFISETECLCRRRIAKLKKEALLCLRAACGEVYRRDVLIDPFCALNYMSVRCNSNIKNITLRIDHYIAEYMDRWESEYWEKIPKKGKLLTAAELLSFLYANYDCDLPLLPYGFIF</sequence>
<organism evidence="1 2">
    <name type="scientific">Candidatus Egerieisoma faecipullorum</name>
    <dbReference type="NCBI Taxonomy" id="2840963"/>
    <lineage>
        <taxon>Bacteria</taxon>
        <taxon>Bacillati</taxon>
        <taxon>Bacillota</taxon>
        <taxon>Clostridia</taxon>
        <taxon>Eubacteriales</taxon>
        <taxon>Clostridiaceae</taxon>
        <taxon>Clostridiaceae incertae sedis</taxon>
        <taxon>Candidatus Egerieisoma</taxon>
    </lineage>
</organism>
<protein>
    <submittedName>
        <fullName evidence="1">Uncharacterized protein</fullName>
    </submittedName>
</protein>
<proteinExistence type="predicted"/>
<reference evidence="1" key="1">
    <citation type="submission" date="2020-10" db="EMBL/GenBank/DDBJ databases">
        <authorList>
            <person name="Gilroy R."/>
        </authorList>
    </citation>
    <scope>NUCLEOTIDE SEQUENCE</scope>
    <source>
        <strain evidence="1">CHK195-4489</strain>
    </source>
</reference>
<name>A0A9D1LAP6_9CLOT</name>
<dbReference type="Proteomes" id="UP000824089">
    <property type="component" value="Unassembled WGS sequence"/>
</dbReference>
<dbReference type="EMBL" id="DVMM01000193">
    <property type="protein sequence ID" value="HIU30365.1"/>
    <property type="molecule type" value="Genomic_DNA"/>
</dbReference>
<evidence type="ECO:0000313" key="2">
    <source>
        <dbReference type="Proteomes" id="UP000824089"/>
    </source>
</evidence>
<accession>A0A9D1LAP6</accession>
<gene>
    <name evidence="1" type="ORF">IAD50_08740</name>
</gene>